<keyword evidence="1" id="KW-0472">Membrane</keyword>
<feature type="transmembrane region" description="Helical" evidence="1">
    <location>
        <begin position="158"/>
        <end position="179"/>
    </location>
</feature>
<feature type="transmembrane region" description="Helical" evidence="1">
    <location>
        <begin position="7"/>
        <end position="29"/>
    </location>
</feature>
<evidence type="ECO:0000313" key="3">
    <source>
        <dbReference type="Proteomes" id="UP001343257"/>
    </source>
</evidence>
<dbReference type="Pfam" id="PF10067">
    <property type="entry name" value="DUF2306"/>
    <property type="match status" value="1"/>
</dbReference>
<protein>
    <submittedName>
        <fullName evidence="2">DUF2306 domain-containing protein</fullName>
    </submittedName>
</protein>
<feature type="transmembrane region" description="Helical" evidence="1">
    <location>
        <begin position="185"/>
        <end position="205"/>
    </location>
</feature>
<dbReference type="RefSeq" id="WP_328280460.1">
    <property type="nucleotide sequence ID" value="NZ_JARTLD010000049.1"/>
</dbReference>
<sequence>MSKRKLSYGLMVAIVILFLLYIAFMQLIQDPQADVFLGFKTRLNHPLNVPFWLIALRVHVAFAAVGMISGAINFSKRSRQHHPRFHRWNGYLYVATVMMVGLTSGYMAPYATGGRAVSIAFNILTMLWPAFTLIAIIQIRKHRLESHRKWMIRSYAYCFTNMTVHLLTFAIRSITGWSYPVSYSIGVYAAIPLLFIAAEVVIRTLRNTSDI</sequence>
<organism evidence="2 3">
    <name type="scientific">Paenibacillus chibensis</name>
    <dbReference type="NCBI Taxonomy" id="59846"/>
    <lineage>
        <taxon>Bacteria</taxon>
        <taxon>Bacillati</taxon>
        <taxon>Bacillota</taxon>
        <taxon>Bacilli</taxon>
        <taxon>Bacillales</taxon>
        <taxon>Paenibacillaceae</taxon>
        <taxon>Paenibacillus</taxon>
    </lineage>
</organism>
<gene>
    <name evidence="2" type="ORF">P9847_19340</name>
</gene>
<proteinExistence type="predicted"/>
<name>A0ABU6PX46_9BACL</name>
<dbReference type="InterPro" id="IPR018750">
    <property type="entry name" value="DUF2306_membrane"/>
</dbReference>
<dbReference type="Proteomes" id="UP001343257">
    <property type="component" value="Unassembled WGS sequence"/>
</dbReference>
<feature type="transmembrane region" description="Helical" evidence="1">
    <location>
        <begin position="90"/>
        <end position="110"/>
    </location>
</feature>
<keyword evidence="3" id="KW-1185">Reference proteome</keyword>
<feature type="transmembrane region" description="Helical" evidence="1">
    <location>
        <begin position="49"/>
        <end position="69"/>
    </location>
</feature>
<evidence type="ECO:0000256" key="1">
    <source>
        <dbReference type="SAM" id="Phobius"/>
    </source>
</evidence>
<reference evidence="2 3" key="1">
    <citation type="submission" date="2023-03" db="EMBL/GenBank/DDBJ databases">
        <title>Bacillus Genome Sequencing.</title>
        <authorList>
            <person name="Dunlap C."/>
        </authorList>
    </citation>
    <scope>NUCLEOTIDE SEQUENCE [LARGE SCALE GENOMIC DNA]</scope>
    <source>
        <strain evidence="2 3">NRS-52</strain>
    </source>
</reference>
<comment type="caution">
    <text evidence="2">The sequence shown here is derived from an EMBL/GenBank/DDBJ whole genome shotgun (WGS) entry which is preliminary data.</text>
</comment>
<keyword evidence="1" id="KW-1133">Transmembrane helix</keyword>
<evidence type="ECO:0000313" key="2">
    <source>
        <dbReference type="EMBL" id="MED5019461.1"/>
    </source>
</evidence>
<dbReference type="EMBL" id="JARTLD010000049">
    <property type="protein sequence ID" value="MED5019461.1"/>
    <property type="molecule type" value="Genomic_DNA"/>
</dbReference>
<feature type="transmembrane region" description="Helical" evidence="1">
    <location>
        <begin position="116"/>
        <end position="137"/>
    </location>
</feature>
<keyword evidence="1" id="KW-0812">Transmembrane</keyword>
<accession>A0ABU6PX46</accession>